<reference evidence="3" key="1">
    <citation type="journal article" date="2017" name="bioRxiv">
        <title>Comparative analysis of the genomes of Stylophora pistillata and Acropora digitifera provides evidence for extensive differences between species of corals.</title>
        <authorList>
            <person name="Voolstra C.R."/>
            <person name="Li Y."/>
            <person name="Liew Y.J."/>
            <person name="Baumgarten S."/>
            <person name="Zoccola D."/>
            <person name="Flot J.-F."/>
            <person name="Tambutte S."/>
            <person name="Allemand D."/>
            <person name="Aranda M."/>
        </authorList>
    </citation>
    <scope>NUCLEOTIDE SEQUENCE [LARGE SCALE GENOMIC DNA]</scope>
</reference>
<proteinExistence type="predicted"/>
<name>A0A2B4R8N5_STYPI</name>
<keyword evidence="3" id="KW-1185">Reference proteome</keyword>
<dbReference type="Proteomes" id="UP000225706">
    <property type="component" value="Unassembled WGS sequence"/>
</dbReference>
<sequence>MVRLTVKKTQQQTNRFREKYLLREPLTVNVDGPIKGHDHAETRTQPKDKSEGWVTETEKKQKGKQVQIDREIQKKGWATKTEPKKTTTAREEKVASFPSRQHEHIEQEKVVQGDIVCGEELNSLVKVCLASVWDH</sequence>
<feature type="region of interest" description="Disordered" evidence="1">
    <location>
        <begin position="29"/>
        <end position="101"/>
    </location>
</feature>
<dbReference type="AlphaFoldDB" id="A0A2B4R8N5"/>
<feature type="compositionally biased region" description="Basic and acidic residues" evidence="1">
    <location>
        <begin position="81"/>
        <end position="101"/>
    </location>
</feature>
<dbReference type="EMBL" id="LSMT01001250">
    <property type="protein sequence ID" value="PFX12635.1"/>
    <property type="molecule type" value="Genomic_DNA"/>
</dbReference>
<accession>A0A2B4R8N5</accession>
<protein>
    <submittedName>
        <fullName evidence="2">Uncharacterized protein</fullName>
    </submittedName>
</protein>
<organism evidence="2 3">
    <name type="scientific">Stylophora pistillata</name>
    <name type="common">Smooth cauliflower coral</name>
    <dbReference type="NCBI Taxonomy" id="50429"/>
    <lineage>
        <taxon>Eukaryota</taxon>
        <taxon>Metazoa</taxon>
        <taxon>Cnidaria</taxon>
        <taxon>Anthozoa</taxon>
        <taxon>Hexacorallia</taxon>
        <taxon>Scleractinia</taxon>
        <taxon>Astrocoeniina</taxon>
        <taxon>Pocilloporidae</taxon>
        <taxon>Stylophora</taxon>
    </lineage>
</organism>
<evidence type="ECO:0000256" key="1">
    <source>
        <dbReference type="SAM" id="MobiDB-lite"/>
    </source>
</evidence>
<feature type="compositionally biased region" description="Basic and acidic residues" evidence="1">
    <location>
        <begin position="34"/>
        <end position="60"/>
    </location>
</feature>
<evidence type="ECO:0000313" key="3">
    <source>
        <dbReference type="Proteomes" id="UP000225706"/>
    </source>
</evidence>
<comment type="caution">
    <text evidence="2">The sequence shown here is derived from an EMBL/GenBank/DDBJ whole genome shotgun (WGS) entry which is preliminary data.</text>
</comment>
<gene>
    <name evidence="2" type="ORF">AWC38_SpisGene23370</name>
</gene>
<evidence type="ECO:0000313" key="2">
    <source>
        <dbReference type="EMBL" id="PFX12635.1"/>
    </source>
</evidence>